<evidence type="ECO:0000313" key="4">
    <source>
        <dbReference type="Proteomes" id="UP000515292"/>
    </source>
</evidence>
<dbReference type="InterPro" id="IPR006530">
    <property type="entry name" value="YD"/>
</dbReference>
<proteinExistence type="predicted"/>
<dbReference type="Proteomes" id="UP000515292">
    <property type="component" value="Chromosome"/>
</dbReference>
<organism evidence="3 4">
    <name type="scientific">Sandaracinobacteroides saxicola</name>
    <dbReference type="NCBI Taxonomy" id="2759707"/>
    <lineage>
        <taxon>Bacteria</taxon>
        <taxon>Pseudomonadati</taxon>
        <taxon>Pseudomonadota</taxon>
        <taxon>Alphaproteobacteria</taxon>
        <taxon>Sphingomonadales</taxon>
        <taxon>Sphingosinicellaceae</taxon>
        <taxon>Sandaracinobacteroides</taxon>
    </lineage>
</organism>
<feature type="domain" description="Teneurin-like YD-shell" evidence="2">
    <location>
        <begin position="428"/>
        <end position="563"/>
    </location>
</feature>
<dbReference type="EMBL" id="CP059851">
    <property type="protein sequence ID" value="QMW22469.1"/>
    <property type="molecule type" value="Genomic_DNA"/>
</dbReference>
<sequence>MTLSVPFQFNYRRPGSANDNVVTTYDANGLLTSVNDDGDVWSYSRTVSGGSATMVITPPAGLPSTTVSSLSVGLPTSVTDSTGRTITYTYNASNQLTKTTMPEGNYVTYDYDSRGNVTTTTRVAKTGSGLINIVTSAAFPATCDNRKTCNQPISTTDGRGAVTNYEYEPTAGLPSIVTAPVAPNGVRPQVRYTYSSLYAWYKDSSGTLVQAPTPVTRLTATSTCQTLASCAGTADEVRTTITYGTPGVANNLLPTVVSTGAGNGSLTATTTATYDFTGNTLTVDGALPGTDDTTRYRYNAARQIVGVAGPDPDGPGGALRHRAQRYTYNGTGLLSQTDIGDVISQSNADWANFRSFQQVAVTYDAAARKVQETLTADGGTIFALTQYSYDAKDRLDCSAVRMNPAAFASLPAACTQGTAGSFGPDRIVKRLYDDADRLLKVQEGVGIPAEAADERTLTYTSNGQVATVKDANNNLTTYVYDGFDRLSQTRYPLAGGGGSSTTDYEAVTLYDPNGNVIQRRLRDTQLINYTYDNLNRITVKDVPGTVEDIYYSYDNLGRQLWARYASPTGASGVFNDFDALGRLTTSTVYGRPVSYQYDLAGRRTRMTWPDGFFVTYEYLITGEPVFIRENGSSVLASYNYNSLGRRTWLLRGNGVNTSYIDDGASRLTLMTHDPSGTAQDVNWTFGYMPSGQIASLTRSNDLYAWTGHYNVNRPYTPNGLNQYTTAGAVTLSYDGRGNLIGDGASSFNYDVDNRLRNVTGARTLNLAYDPYGRLAQTWGGSSGDTRFIHDGGEIVAEYDNVTGNLLRRYVAGPGADEPLVWYEGAGTTDKRWLLSDERGSVIAVTDGSGNTLGVNRYDEYGIPSSTNLGRFGYTGQAWLPEIGLSYYKARFYSPTLGRFMQTDPIGYDDGLHLYAYVGNDPVNGRDPTGLCDYEGGAQSGCIEEILVSVTRGTFTVSGSFGGVGEIPNIPPIILAEVSFPSVDAAKPAQPSPKPPERPKECGSALNRFGAALEEGGKWGARFGLGAAAVGSFTVVGAAPGLAGAQVGGFASAAGQALQDIAFDRPVLEIGLRFGINAFGGSLVGALVPSGARSALGDALAGEFLAVGLSPIPLLDPERCK</sequence>
<dbReference type="InterPro" id="IPR031325">
    <property type="entry name" value="RHS_repeat"/>
</dbReference>
<dbReference type="PANTHER" id="PTHR32305">
    <property type="match status" value="1"/>
</dbReference>
<dbReference type="NCBIfam" id="TIGR01643">
    <property type="entry name" value="YD_repeat_2x"/>
    <property type="match status" value="4"/>
</dbReference>
<dbReference type="PANTHER" id="PTHR32305:SF15">
    <property type="entry name" value="PROTEIN RHSA-RELATED"/>
    <property type="match status" value="1"/>
</dbReference>
<protein>
    <submittedName>
        <fullName evidence="3">RHS repeat-associated core domain-containing protein</fullName>
    </submittedName>
</protein>
<dbReference type="InterPro" id="IPR022385">
    <property type="entry name" value="Rhs_assc_core"/>
</dbReference>
<feature type="domain" description="Teneurin-like YD-shell" evidence="2">
    <location>
        <begin position="654"/>
        <end position="922"/>
    </location>
</feature>
<dbReference type="InterPro" id="IPR056823">
    <property type="entry name" value="TEN-like_YD-shell"/>
</dbReference>
<dbReference type="AlphaFoldDB" id="A0A7G5IGH7"/>
<keyword evidence="4" id="KW-1185">Reference proteome</keyword>
<keyword evidence="1" id="KW-0677">Repeat</keyword>
<evidence type="ECO:0000256" key="1">
    <source>
        <dbReference type="ARBA" id="ARBA00022737"/>
    </source>
</evidence>
<dbReference type="NCBIfam" id="TIGR03696">
    <property type="entry name" value="Rhs_assc_core"/>
    <property type="match status" value="1"/>
</dbReference>
<evidence type="ECO:0000259" key="2">
    <source>
        <dbReference type="Pfam" id="PF25023"/>
    </source>
</evidence>
<name>A0A7G5IGH7_9SPHN</name>
<dbReference type="RefSeq" id="WP_182295400.1">
    <property type="nucleotide sequence ID" value="NZ_CP059851.1"/>
</dbReference>
<dbReference type="Pfam" id="PF25023">
    <property type="entry name" value="TEN_YD-shell"/>
    <property type="match status" value="2"/>
</dbReference>
<gene>
    <name evidence="3" type="ORF">H3309_14165</name>
</gene>
<dbReference type="Pfam" id="PF05593">
    <property type="entry name" value="RHS_repeat"/>
    <property type="match status" value="2"/>
</dbReference>
<dbReference type="Gene3D" id="2.180.10.10">
    <property type="entry name" value="RHS repeat-associated core"/>
    <property type="match status" value="3"/>
</dbReference>
<reference evidence="3 4" key="1">
    <citation type="submission" date="2020-07" db="EMBL/GenBank/DDBJ databases">
        <title>Complete genome sequence for Sandaracinobacter sp. M6.</title>
        <authorList>
            <person name="Tang Y."/>
            <person name="Liu Q."/>
            <person name="Guo Z."/>
            <person name="Lei P."/>
            <person name="Huang B."/>
        </authorList>
    </citation>
    <scope>NUCLEOTIDE SEQUENCE [LARGE SCALE GENOMIC DNA]</scope>
    <source>
        <strain evidence="3 4">M6</strain>
    </source>
</reference>
<dbReference type="KEGG" id="sand:H3309_14165"/>
<evidence type="ECO:0000313" key="3">
    <source>
        <dbReference type="EMBL" id="QMW22469.1"/>
    </source>
</evidence>
<dbReference type="InterPro" id="IPR050708">
    <property type="entry name" value="T6SS_VgrG/RHS"/>
</dbReference>
<accession>A0A7G5IGH7</accession>